<dbReference type="Pfam" id="PF08386">
    <property type="entry name" value="Abhydrolase_4"/>
    <property type="match status" value="1"/>
</dbReference>
<evidence type="ECO:0000313" key="6">
    <source>
        <dbReference type="EMBL" id="QDZ41383.1"/>
    </source>
</evidence>
<dbReference type="GO" id="GO:0004177">
    <property type="term" value="F:aminopeptidase activity"/>
    <property type="evidence" value="ECO:0007669"/>
    <property type="project" value="UniProtKB-EC"/>
</dbReference>
<protein>
    <submittedName>
        <fullName evidence="6">Alpha/beta fold hydrolase</fullName>
    </submittedName>
</protein>
<dbReference type="InterPro" id="IPR013595">
    <property type="entry name" value="Pept_S33_TAP-like_C"/>
</dbReference>
<keyword evidence="3" id="KW-0812">Transmembrane</keyword>
<dbReference type="PRINTS" id="PR00111">
    <property type="entry name" value="ABHYDROLASE"/>
</dbReference>
<dbReference type="PRINTS" id="PR00793">
    <property type="entry name" value="PROAMNOPTASE"/>
</dbReference>
<dbReference type="PANTHER" id="PTHR12277">
    <property type="entry name" value="ALPHA/BETA HYDROLASE DOMAIN-CONTAINING PROTEIN"/>
    <property type="match status" value="1"/>
</dbReference>
<evidence type="ECO:0000256" key="1">
    <source>
        <dbReference type="ARBA" id="ARBA00010088"/>
    </source>
</evidence>
<dbReference type="EMBL" id="CP042326">
    <property type="protein sequence ID" value="QDZ41383.1"/>
    <property type="molecule type" value="Genomic_DNA"/>
</dbReference>
<evidence type="ECO:0000313" key="7">
    <source>
        <dbReference type="Proteomes" id="UP000318453"/>
    </source>
</evidence>
<dbReference type="Proteomes" id="UP000318453">
    <property type="component" value="Chromosome"/>
</dbReference>
<evidence type="ECO:0000259" key="4">
    <source>
        <dbReference type="Pfam" id="PF08386"/>
    </source>
</evidence>
<dbReference type="Pfam" id="PF12146">
    <property type="entry name" value="Hydrolase_4"/>
    <property type="match status" value="1"/>
</dbReference>
<reference evidence="6" key="1">
    <citation type="submission" date="2019-08" db="EMBL/GenBank/DDBJ databases">
        <title>Carotenoids and Carotenoid Binding Proteins in the Halophilic Cyanobacterium Euhalothece sp. ZM00.</title>
        <authorList>
            <person name="Cho S.M."/>
            <person name="Song J.Y."/>
            <person name="Park Y.-I."/>
        </authorList>
    </citation>
    <scope>NUCLEOTIDE SEQUENCE [LARGE SCALE GENOMIC DNA]</scope>
    <source>
        <strain evidence="6">Z-M001</strain>
    </source>
</reference>
<evidence type="ECO:0000259" key="5">
    <source>
        <dbReference type="Pfam" id="PF12146"/>
    </source>
</evidence>
<dbReference type="InterPro" id="IPR029058">
    <property type="entry name" value="AB_hydrolase_fold"/>
</dbReference>
<keyword evidence="7" id="KW-1185">Reference proteome</keyword>
<dbReference type="AlphaFoldDB" id="A0A5B8NPX3"/>
<dbReference type="Gene3D" id="3.40.50.1820">
    <property type="entry name" value="alpha/beta hydrolase"/>
    <property type="match status" value="1"/>
</dbReference>
<dbReference type="GO" id="GO:0006508">
    <property type="term" value="P:proteolysis"/>
    <property type="evidence" value="ECO:0007669"/>
    <property type="project" value="InterPro"/>
</dbReference>
<feature type="transmembrane region" description="Helical" evidence="3">
    <location>
        <begin position="12"/>
        <end position="32"/>
    </location>
</feature>
<accession>A0A5B8NPX3</accession>
<dbReference type="InterPro" id="IPR000073">
    <property type="entry name" value="AB_hydrolase_1"/>
</dbReference>
<dbReference type="SUPFAM" id="SSF53474">
    <property type="entry name" value="alpha/beta-Hydrolases"/>
    <property type="match status" value="1"/>
</dbReference>
<comment type="similarity">
    <text evidence="1">Belongs to the peptidase S33 family.</text>
</comment>
<keyword evidence="3" id="KW-0472">Membrane</keyword>
<dbReference type="OrthoDB" id="9776685at2"/>
<dbReference type="KEGG" id="enn:FRE64_16390"/>
<dbReference type="PANTHER" id="PTHR12277:SF81">
    <property type="entry name" value="PROTEIN ABHD13"/>
    <property type="match status" value="1"/>
</dbReference>
<organism evidence="6 7">
    <name type="scientific">Euhalothece natronophila Z-M001</name>
    <dbReference type="NCBI Taxonomy" id="522448"/>
    <lineage>
        <taxon>Bacteria</taxon>
        <taxon>Bacillati</taxon>
        <taxon>Cyanobacteriota</taxon>
        <taxon>Cyanophyceae</taxon>
        <taxon>Oscillatoriophycideae</taxon>
        <taxon>Chroococcales</taxon>
        <taxon>Halothecacae</taxon>
        <taxon>Halothece cluster</taxon>
        <taxon>Euhalothece</taxon>
    </lineage>
</organism>
<dbReference type="InterPro" id="IPR022742">
    <property type="entry name" value="Hydrolase_4"/>
</dbReference>
<feature type="domain" description="Peptidase S33 tripeptidyl aminopeptidase-like C-terminal" evidence="4">
    <location>
        <begin position="212"/>
        <end position="264"/>
    </location>
</feature>
<dbReference type="InterPro" id="IPR002410">
    <property type="entry name" value="Peptidase_S33"/>
</dbReference>
<keyword evidence="3" id="KW-1133">Transmembrane helix</keyword>
<keyword evidence="2 6" id="KW-0378">Hydrolase</keyword>
<sequence length="291" mass="32983">MVSWLRSRLRAMIYVLAVGAIAYLVAGFTLFATQRKLVFFPSQIIQATPSEYNLPYESVYIPMGEEEYIHGWWMPSESSEAPVLLYLHGNGGNVGTNLPRAERFHSVGFSVFLIDYRGYGKSEGRFPNEERVYEDAQAAWRYLVEEQNISPDNLYVFGHSLGGAIALELANRQPEIPGLIVEGSFTSIKDMATHIGQYNWLPLNWVLTQRFNSKEKLSSLDMPIFYIHGTNDPVVPYEMSKELYQASKGEAELWLVEGAGHHDIGEIMGGTYEQKVWDFVMEKNPSLSPQP</sequence>
<gene>
    <name evidence="6" type="ORF">FRE64_16390</name>
</gene>
<evidence type="ECO:0000256" key="3">
    <source>
        <dbReference type="SAM" id="Phobius"/>
    </source>
</evidence>
<proteinExistence type="inferred from homology"/>
<name>A0A5B8NPX3_9CHRO</name>
<feature type="domain" description="Serine aminopeptidase S33" evidence="5">
    <location>
        <begin position="83"/>
        <end position="195"/>
    </location>
</feature>
<evidence type="ECO:0000256" key="2">
    <source>
        <dbReference type="ARBA" id="ARBA00022801"/>
    </source>
</evidence>